<dbReference type="Pfam" id="PF00550">
    <property type="entry name" value="PP-binding"/>
    <property type="match status" value="1"/>
</dbReference>
<feature type="region of interest" description="N-terminal hotdog fold" evidence="6">
    <location>
        <begin position="945"/>
        <end position="1069"/>
    </location>
</feature>
<dbReference type="InterPro" id="IPR020841">
    <property type="entry name" value="PKS_Beta-ketoAc_synthase_dom"/>
</dbReference>
<dbReference type="GO" id="GO:0004315">
    <property type="term" value="F:3-oxoacyl-[acyl-carrier-protein] synthase activity"/>
    <property type="evidence" value="ECO:0007669"/>
    <property type="project" value="InterPro"/>
</dbReference>
<evidence type="ECO:0000259" key="9">
    <source>
        <dbReference type="PROSITE" id="PS52004"/>
    </source>
</evidence>
<dbReference type="NCBIfam" id="NF041183">
    <property type="entry name" value="Pks2_ls1_myc"/>
    <property type="match status" value="1"/>
</dbReference>
<evidence type="ECO:0000259" key="10">
    <source>
        <dbReference type="PROSITE" id="PS52019"/>
    </source>
</evidence>
<feature type="domain" description="Ketosynthase family 3 (KS3)" evidence="9">
    <location>
        <begin position="24"/>
        <end position="446"/>
    </location>
</feature>
<dbReference type="SMART" id="SM00825">
    <property type="entry name" value="PKS_KS"/>
    <property type="match status" value="1"/>
</dbReference>
<dbReference type="GO" id="GO:0071770">
    <property type="term" value="P:DIM/DIP cell wall layer assembly"/>
    <property type="evidence" value="ECO:0007669"/>
    <property type="project" value="TreeGrafter"/>
</dbReference>
<dbReference type="Pfam" id="PF14765">
    <property type="entry name" value="PS-DH"/>
    <property type="match status" value="1"/>
</dbReference>
<evidence type="ECO:0000256" key="4">
    <source>
        <dbReference type="ARBA" id="ARBA00022857"/>
    </source>
</evidence>
<dbReference type="InterPro" id="IPR011032">
    <property type="entry name" value="GroES-like_sf"/>
</dbReference>
<keyword evidence="5" id="KW-0511">Multifunctional enzyme</keyword>
<feature type="active site" description="Proton donor; for dehydratase activity" evidence="6">
    <location>
        <position position="1145"/>
    </location>
</feature>
<dbReference type="SUPFAM" id="SSF53901">
    <property type="entry name" value="Thiolase-like"/>
    <property type="match status" value="1"/>
</dbReference>
<dbReference type="PROSITE" id="PS52004">
    <property type="entry name" value="KS3_2"/>
    <property type="match status" value="1"/>
</dbReference>
<dbReference type="Gene3D" id="3.30.70.3290">
    <property type="match status" value="1"/>
</dbReference>
<dbReference type="FunFam" id="3.40.47.10:FF:000019">
    <property type="entry name" value="Polyketide synthase type I"/>
    <property type="match status" value="1"/>
</dbReference>
<dbReference type="Pfam" id="PF13602">
    <property type="entry name" value="ADH_zinc_N_2"/>
    <property type="match status" value="1"/>
</dbReference>
<dbReference type="Pfam" id="PF02801">
    <property type="entry name" value="Ketoacyl-synt_C"/>
    <property type="match status" value="1"/>
</dbReference>
<dbReference type="PROSITE" id="PS00012">
    <property type="entry name" value="PHOSPHOPANTETHEINE"/>
    <property type="match status" value="1"/>
</dbReference>
<dbReference type="InterPro" id="IPR006162">
    <property type="entry name" value="Ppantetheine_attach_site"/>
</dbReference>
<name>A0A1X2LT34_9MYCO</name>
<dbReference type="Gene3D" id="3.40.366.10">
    <property type="entry name" value="Malonyl-Coenzyme A Acyl Carrier Protein, domain 2"/>
    <property type="match status" value="1"/>
</dbReference>
<dbReference type="InterPro" id="IPR036736">
    <property type="entry name" value="ACP-like_sf"/>
</dbReference>
<dbReference type="InterPro" id="IPR016039">
    <property type="entry name" value="Thiolase-like"/>
</dbReference>
<dbReference type="SMART" id="SM00823">
    <property type="entry name" value="PKS_PP"/>
    <property type="match status" value="1"/>
</dbReference>
<dbReference type="InterPro" id="IPR053386">
    <property type="entry name" value="MBFA_synthase"/>
</dbReference>
<dbReference type="InterPro" id="IPR013968">
    <property type="entry name" value="PKS_KR"/>
</dbReference>
<dbReference type="Pfam" id="PF00109">
    <property type="entry name" value="ketoacyl-synt"/>
    <property type="match status" value="1"/>
</dbReference>
<evidence type="ECO:0000256" key="7">
    <source>
        <dbReference type="SAM" id="MobiDB-lite"/>
    </source>
</evidence>
<dbReference type="STRING" id="1430326.B8W66_14725"/>
<keyword evidence="4" id="KW-0521">NADP</keyword>
<dbReference type="GO" id="GO:0006633">
    <property type="term" value="P:fatty acid biosynthetic process"/>
    <property type="evidence" value="ECO:0007669"/>
    <property type="project" value="InterPro"/>
</dbReference>
<keyword evidence="12" id="KW-1185">Reference proteome</keyword>
<dbReference type="Pfam" id="PF08240">
    <property type="entry name" value="ADH_N"/>
    <property type="match status" value="1"/>
</dbReference>
<dbReference type="Gene3D" id="3.40.50.720">
    <property type="entry name" value="NAD(P)-binding Rossmann-like Domain"/>
    <property type="match status" value="3"/>
</dbReference>
<dbReference type="GO" id="GO:0004312">
    <property type="term" value="F:fatty acid synthase activity"/>
    <property type="evidence" value="ECO:0007669"/>
    <property type="project" value="TreeGrafter"/>
</dbReference>
<dbReference type="PROSITE" id="PS50075">
    <property type="entry name" value="CARRIER"/>
    <property type="match status" value="1"/>
</dbReference>
<dbReference type="Gene3D" id="3.10.129.110">
    <property type="entry name" value="Polyketide synthase dehydratase"/>
    <property type="match status" value="1"/>
</dbReference>
<dbReference type="FunFam" id="3.30.70.250:FF:000003">
    <property type="entry name" value="Polyketide beta-ketoacyl synthase Pks3"/>
    <property type="match status" value="1"/>
</dbReference>
<keyword evidence="1" id="KW-0596">Phosphopantetheine</keyword>
<dbReference type="PANTHER" id="PTHR43775:SF37">
    <property type="entry name" value="SI:DKEY-61P9.11"/>
    <property type="match status" value="1"/>
</dbReference>
<dbReference type="CDD" id="cd00833">
    <property type="entry name" value="PKS"/>
    <property type="match status" value="1"/>
</dbReference>
<dbReference type="InterPro" id="IPR018201">
    <property type="entry name" value="Ketoacyl_synth_AS"/>
</dbReference>
<dbReference type="GO" id="GO:0031177">
    <property type="term" value="F:phosphopantetheine binding"/>
    <property type="evidence" value="ECO:0007669"/>
    <property type="project" value="InterPro"/>
</dbReference>
<dbReference type="InterPro" id="IPR013154">
    <property type="entry name" value="ADH-like_N"/>
</dbReference>
<feature type="active site" description="Proton acceptor; for dehydratase activity" evidence="6">
    <location>
        <position position="978"/>
    </location>
</feature>
<dbReference type="InterPro" id="IPR001227">
    <property type="entry name" value="Ac_transferase_dom_sf"/>
</dbReference>
<dbReference type="Gene3D" id="3.90.180.10">
    <property type="entry name" value="Medium-chain alcohol dehydrogenases, catalytic domain"/>
    <property type="match status" value="1"/>
</dbReference>
<dbReference type="SUPFAM" id="SSF47336">
    <property type="entry name" value="ACP-like"/>
    <property type="match status" value="1"/>
</dbReference>
<keyword evidence="2" id="KW-0597">Phosphoprotein</keyword>
<evidence type="ECO:0000256" key="2">
    <source>
        <dbReference type="ARBA" id="ARBA00022553"/>
    </source>
</evidence>
<dbReference type="Pfam" id="PF00698">
    <property type="entry name" value="Acyl_transf_1"/>
    <property type="match status" value="1"/>
</dbReference>
<dbReference type="InterPro" id="IPR014043">
    <property type="entry name" value="Acyl_transferase_dom"/>
</dbReference>
<proteinExistence type="predicted"/>
<dbReference type="GO" id="GO:0005886">
    <property type="term" value="C:plasma membrane"/>
    <property type="evidence" value="ECO:0007669"/>
    <property type="project" value="TreeGrafter"/>
</dbReference>
<organism evidence="11 12">
    <name type="scientific">Mycobacterium decipiens</name>
    <dbReference type="NCBI Taxonomy" id="1430326"/>
    <lineage>
        <taxon>Bacteria</taxon>
        <taxon>Bacillati</taxon>
        <taxon>Actinomycetota</taxon>
        <taxon>Actinomycetes</taxon>
        <taxon>Mycobacteriales</taxon>
        <taxon>Mycobacteriaceae</taxon>
        <taxon>Mycobacterium</taxon>
    </lineage>
</organism>
<dbReference type="PROSITE" id="PS00606">
    <property type="entry name" value="KS3_1"/>
    <property type="match status" value="1"/>
</dbReference>
<dbReference type="GO" id="GO:0016491">
    <property type="term" value="F:oxidoreductase activity"/>
    <property type="evidence" value="ECO:0007669"/>
    <property type="project" value="InterPro"/>
</dbReference>
<evidence type="ECO:0000313" key="12">
    <source>
        <dbReference type="Proteomes" id="UP000193247"/>
    </source>
</evidence>
<dbReference type="InterPro" id="IPR009081">
    <property type="entry name" value="PP-bd_ACP"/>
</dbReference>
<evidence type="ECO:0000256" key="5">
    <source>
        <dbReference type="ARBA" id="ARBA00023268"/>
    </source>
</evidence>
<dbReference type="Pfam" id="PF08659">
    <property type="entry name" value="KR"/>
    <property type="match status" value="1"/>
</dbReference>
<gene>
    <name evidence="11" type="ORF">B8W66_14725</name>
</gene>
<dbReference type="InterPro" id="IPR050091">
    <property type="entry name" value="PKS_NRPS_Biosynth_Enz"/>
</dbReference>
<dbReference type="InterPro" id="IPR049551">
    <property type="entry name" value="PKS_DH_C"/>
</dbReference>
<dbReference type="SUPFAM" id="SSF51735">
    <property type="entry name" value="NAD(P)-binding Rossmann-fold domains"/>
    <property type="match status" value="3"/>
</dbReference>
<dbReference type="SMART" id="SM00829">
    <property type="entry name" value="PKS_ER"/>
    <property type="match status" value="1"/>
</dbReference>
<dbReference type="InterPro" id="IPR049552">
    <property type="entry name" value="PKS_DH_N"/>
</dbReference>
<dbReference type="InterPro" id="IPR020807">
    <property type="entry name" value="PKS_DH"/>
</dbReference>
<dbReference type="InterPro" id="IPR014030">
    <property type="entry name" value="Ketoacyl_synth_N"/>
</dbReference>
<evidence type="ECO:0000313" key="11">
    <source>
        <dbReference type="EMBL" id="OSC39922.1"/>
    </source>
</evidence>
<dbReference type="InterPro" id="IPR020843">
    <property type="entry name" value="ER"/>
</dbReference>
<comment type="caution">
    <text evidence="11">The sequence shown here is derived from an EMBL/GenBank/DDBJ whole genome shotgun (WGS) entry which is preliminary data.</text>
</comment>
<dbReference type="Gene3D" id="1.10.1200.10">
    <property type="entry name" value="ACP-like"/>
    <property type="match status" value="1"/>
</dbReference>
<dbReference type="SMART" id="SM00827">
    <property type="entry name" value="PKS_AT"/>
    <property type="match status" value="1"/>
</dbReference>
<keyword evidence="3" id="KW-0808">Transferase</keyword>
<feature type="region of interest" description="Disordered" evidence="7">
    <location>
        <begin position="466"/>
        <end position="498"/>
    </location>
</feature>
<dbReference type="Gene3D" id="3.40.47.10">
    <property type="match status" value="1"/>
</dbReference>
<dbReference type="InterPro" id="IPR049900">
    <property type="entry name" value="PKS_mFAS_DH"/>
</dbReference>
<dbReference type="Pfam" id="PF21089">
    <property type="entry name" value="PKS_DH_N"/>
    <property type="match status" value="1"/>
</dbReference>
<evidence type="ECO:0000256" key="6">
    <source>
        <dbReference type="PROSITE-ProRule" id="PRU01363"/>
    </source>
</evidence>
<dbReference type="PANTHER" id="PTHR43775">
    <property type="entry name" value="FATTY ACID SYNTHASE"/>
    <property type="match status" value="1"/>
</dbReference>
<protein>
    <submittedName>
        <fullName evidence="11">Polyketide synthase</fullName>
    </submittedName>
</protein>
<dbReference type="EMBL" id="NCXP01000018">
    <property type="protein sequence ID" value="OSC39922.1"/>
    <property type="molecule type" value="Genomic_DNA"/>
</dbReference>
<dbReference type="SMART" id="SM00826">
    <property type="entry name" value="PKS_DH"/>
    <property type="match status" value="1"/>
</dbReference>
<dbReference type="CDD" id="cd05195">
    <property type="entry name" value="enoyl_red"/>
    <property type="match status" value="1"/>
</dbReference>
<evidence type="ECO:0000256" key="3">
    <source>
        <dbReference type="ARBA" id="ARBA00022679"/>
    </source>
</evidence>
<dbReference type="InterPro" id="IPR014031">
    <property type="entry name" value="Ketoacyl_synth_C"/>
</dbReference>
<dbReference type="InterPro" id="IPR057326">
    <property type="entry name" value="KR_dom"/>
</dbReference>
<dbReference type="SUPFAM" id="SSF50129">
    <property type="entry name" value="GroES-like"/>
    <property type="match status" value="1"/>
</dbReference>
<sequence>MVSLGAIDESANRPRLPATNTTPVTPVAVIGMACRLPGGIDSPERLWDALLAGDDLVTEIPPDRWEVDDYYDPEPGAKGRSVCKWGAFLDDVAGFDSEFFGINEREAAALDPQHRLLLETSWEAVEHAGLTPKAVSDLLTGVFVGLTHADYQLLTADSEAMEGPYGFQGNTFSMASGRIAYALRTHGPAITVDTACSSGLLAVHLACRSLNDGESDLALAGGAFVMLEPRKFAAASAQGMLSATGRCHAFDVAADGFVSGEACAMVLLKRLPEALSDGDRILAVIRGTAANQDGHTVNIATPSASAQTAVYRTALAAAGVDPGTVGMVEAHGTGTPVGDPIEYASLARVYGIEGPCALASVKTNFGHTQSAAGALGVIKAALALRHGVVPRNLHFTRLPDDLARIDTKLFVPQEATPWVTNGRHPRRAAVSSYGLSGTNVHAVLEQAPEVLAPTDISAESTTMAAPGAAPQFGADPSPASGRYPQHPAPPRSRSPLLFPLSSTSADELRRTAGRLADWVHAHDDVALPDLAYTLARRRAHRPVRTAVIASNRSELTEALRGVAEGETPYQAAVGSDDRGPVWVFSGQGSQWARMGAELLSTEPVFAATVAQAEPVIFRECGFSVTDAMSAPQTVTGQDRVQPTLFTMQVALAATMKAYGLRPGAVIGHSVGEAAAAVVAGALSLEDGLRVVCRRSQLMSRVAGSGATALVQLPAQQVLSELTVRGIKDVVVAVVASPDATVIAGAAPTVRELVTAWEQRDVMAREIPTDVAFHSPQVDPVVDELVDVLAELNPMTPEVPFYSATLYDPHERPVFDARYWADNMRRMVRFAAAVRAALEDGHRVFAELAPHPLLTHAVAATARSLDTPLATVASMRREQELPHGLLGLLADLYSAGAAVEFSVLYPNGRLVDAPLPTWTHRRLWLGEGSRGSQEGQTRGGCTVFVHPLLGPHIRLPEEPERHVWQAEIGTGTQPWLADHQIHDVPVLPGAAYCEMALAAARTVLGETAEARDVRFVQALLLEEQTTVCAVASVQSPGSTTGPVDFVVESNRHGQQVRHAVAALHTAHDNQPHPQDMPALLAAHPNREEGTEVRKRLDRHGIHYGPAFTGLVAVRTGDAGTVLAEVTLNGQIRSQQAAYGVHPALLDACFQSVAAHPDVAAIGGDVLALPVGVRRLRAHGAARNARYCYMRVTGSDCAGIETDIDVLDEHGTVLLAVQGLRFATRASENGHNDRVLAERLLTIEWQQRQLPELPQADAGAWLLINTTSPDVPDVPDVVATKLGQALQDHGAHTTTMCWSCQTDETSNASEAARLGSQLRAREFTGVVILAGPRNDDPGEPCPVRGRDNAQHLVRVTRELLQLSGEPPRLYVVTRSAQTVLAGERPNLEQAGLRGLIRVIGTEHAHLGAAHIDVDECTDPGQLARQLLGGSQEDETAWRNDQWYTARLHPSPLHPTERQTTVADHEHDGMRLQILTSGDLETLELVACDRIPPGPGQIEVAVRASSINFADVLVAFGRYPAFEGRLPQLGTDFAGVVTAVGPDVTDHKVGDRVGGLCAAGCWGTFVTCDARLAVSLPDGLCDDHAAAVTTAHATAYYGLHELANIKSRDKVLIHSATGGVGQAAIAVARAAGADIFATAGSEQRRQLLRDMGIEHVYDSRSLEFADLIRRDTEGYGVDIVLNSVTGAAQRAGLELLAVGGRFVEIGKRDIYGDSRLGLLPFRRNLAFYGVDLGLLAYSDPDRFQDLLNTVYQLTSDGSLPTPECTHYAFAEAATAIRMMSGAQHTGKLVLGIPRTGHSRVVVPPAQARVFRRDGAYIITGGLGALGLLFAEKMAAAGCGRIVLCSRSQPTLKAVEKIECIRATGADITVECGDIAERDIAQRLVATATATGLQVRGVLHAAAVIEDAALPSITDQLFERSWAAKVHGVWNLHQALQEATADEPLDWFCSFSSAAALVGSRGQGAYAAANSWLDAFTMWRRAQGLPATTIAWGAWAHVGRATGLADGAGVAISPDEGAYAFEALLRHNRAYTGYAPITGAPWMTAFAQRSPFAEEFRAVGENSMGTGKLRAELNQLPVDEWPLRLRRLISDQVSLIVRRSIDPDRPLTECGIDSLGALELSTRIQAETGIRITATNITTIRGLAELLRERLAPA</sequence>
<dbReference type="InterPro" id="IPR042104">
    <property type="entry name" value="PKS_dehydratase_sf"/>
</dbReference>
<evidence type="ECO:0000259" key="8">
    <source>
        <dbReference type="PROSITE" id="PS50075"/>
    </source>
</evidence>
<dbReference type="InterPro" id="IPR016036">
    <property type="entry name" value="Malonyl_transacylase_ACP-bd"/>
</dbReference>
<dbReference type="InterPro" id="IPR016035">
    <property type="entry name" value="Acyl_Trfase/lysoPLipase"/>
</dbReference>
<dbReference type="InterPro" id="IPR036291">
    <property type="entry name" value="NAD(P)-bd_dom_sf"/>
</dbReference>
<feature type="region of interest" description="Disordered" evidence="7">
    <location>
        <begin position="1"/>
        <end position="22"/>
    </location>
</feature>
<dbReference type="SUPFAM" id="SSF55048">
    <property type="entry name" value="Probable ACP-binding domain of malonyl-CoA ACP transacylase"/>
    <property type="match status" value="1"/>
</dbReference>
<accession>A0A1X2LT34</accession>
<dbReference type="SUPFAM" id="SSF52151">
    <property type="entry name" value="FabD/lysophospholipase-like"/>
    <property type="match status" value="1"/>
</dbReference>
<dbReference type="Pfam" id="PF22621">
    <property type="entry name" value="CurL-like_PKS_C"/>
    <property type="match status" value="1"/>
</dbReference>
<dbReference type="SMART" id="SM00822">
    <property type="entry name" value="PKS_KR"/>
    <property type="match status" value="1"/>
</dbReference>
<dbReference type="Proteomes" id="UP000193247">
    <property type="component" value="Unassembled WGS sequence"/>
</dbReference>
<dbReference type="FunFam" id="3.40.50.720:FF:000209">
    <property type="entry name" value="Polyketide synthase Pks12"/>
    <property type="match status" value="1"/>
</dbReference>
<feature type="domain" description="PKS/mFAS DH" evidence="10">
    <location>
        <begin position="945"/>
        <end position="1229"/>
    </location>
</feature>
<reference evidence="11 12" key="1">
    <citation type="submission" date="2017-04" db="EMBL/GenBank/DDBJ databases">
        <title>The new phylogeny of genus Mycobacterium.</title>
        <authorList>
            <person name="Tortoli E."/>
            <person name="Trovato A."/>
            <person name="Cirillo D.M."/>
        </authorList>
    </citation>
    <scope>NUCLEOTIDE SEQUENCE [LARGE SCALE GENOMIC DNA]</scope>
    <source>
        <strain evidence="11 12">TBL 1200985</strain>
    </source>
</reference>
<dbReference type="PROSITE" id="PS52019">
    <property type="entry name" value="PKS_MFAS_DH"/>
    <property type="match status" value="1"/>
</dbReference>
<feature type="region of interest" description="C-terminal hotdog fold" evidence="6">
    <location>
        <begin position="1083"/>
        <end position="1229"/>
    </location>
</feature>
<dbReference type="GO" id="GO:0005737">
    <property type="term" value="C:cytoplasm"/>
    <property type="evidence" value="ECO:0007669"/>
    <property type="project" value="TreeGrafter"/>
</dbReference>
<feature type="domain" description="Carrier" evidence="8">
    <location>
        <begin position="2075"/>
        <end position="2150"/>
    </location>
</feature>
<evidence type="ECO:0000256" key="1">
    <source>
        <dbReference type="ARBA" id="ARBA00022450"/>
    </source>
</evidence>
<dbReference type="OrthoDB" id="9778690at2"/>
<dbReference type="InterPro" id="IPR020806">
    <property type="entry name" value="PKS_PP-bd"/>
</dbReference>